<dbReference type="SUPFAM" id="SSF81301">
    <property type="entry name" value="Nucleotidyltransferase"/>
    <property type="match status" value="1"/>
</dbReference>
<evidence type="ECO:0000313" key="3">
    <source>
        <dbReference type="Proteomes" id="UP000191933"/>
    </source>
</evidence>
<evidence type="ECO:0000313" key="2">
    <source>
        <dbReference type="EMBL" id="CUW96742.1"/>
    </source>
</evidence>
<dbReference type="GO" id="GO:0016779">
    <property type="term" value="F:nucleotidyltransferase activity"/>
    <property type="evidence" value="ECO:0007669"/>
    <property type="project" value="InterPro"/>
</dbReference>
<dbReference type="AlphaFoldDB" id="A0A9W5F164"/>
<keyword evidence="3" id="KW-1185">Reference proteome</keyword>
<dbReference type="InterPro" id="IPR043519">
    <property type="entry name" value="NT_sf"/>
</dbReference>
<dbReference type="SMART" id="SM00748">
    <property type="entry name" value="HEPN"/>
    <property type="match status" value="1"/>
</dbReference>
<dbReference type="PROSITE" id="PS50910">
    <property type="entry name" value="HEPN"/>
    <property type="match status" value="1"/>
</dbReference>
<dbReference type="Gene3D" id="1.20.120.330">
    <property type="entry name" value="Nucleotidyltransferases domain 2"/>
    <property type="match status" value="1"/>
</dbReference>
<comment type="caution">
    <text evidence="2">The sequence shown here is derived from an EMBL/GenBank/DDBJ whole genome shotgun (WGS) entry which is preliminary data.</text>
</comment>
<name>A0A9W5F164_9HYPH</name>
<dbReference type="Pfam" id="PF05168">
    <property type="entry name" value="HEPN"/>
    <property type="match status" value="1"/>
</dbReference>
<reference evidence="2 3" key="1">
    <citation type="submission" date="2016-01" db="EMBL/GenBank/DDBJ databases">
        <authorList>
            <person name="Regsiter A."/>
            <person name="william w."/>
        </authorList>
    </citation>
    <scope>NUCLEOTIDE SEQUENCE [LARGE SCALE GENOMIC DNA]</scope>
    <source>
        <strain evidence="2 3">CFBP 5494</strain>
    </source>
</reference>
<dbReference type="Pfam" id="PF01909">
    <property type="entry name" value="NTP_transf_2"/>
    <property type="match status" value="1"/>
</dbReference>
<sequence>MVLAASRLSASKNRRALLPFDECGEAYKVHEYHKRDQTGATIGSQPDPVPMMKSSLDHIPQRKQQELARALEILHEEFEDALGEGTADFKKRGRILKIVLFGSYARGTFVDEPHTMKGYRSDFDLLVIVNNRKLTDHATFWYKAADRIIRDSFIETPTQFIVHSLREVNTELKKGHYFFSDIRKEGIILYELDDEPLAEPKLLTAEERLEVAREHYNERLGLALSFMKVARFCISENDLRLGAFELHQCIEQAYSCVILTLTNYGPASHNIKFLRSLAEEQDLRLAEAFPRDQHRQRAWFNRINEAYVKARYSKHFEISEEALVWLGERTAHLLELVKAVCDEHIEKLERDVRMGGGESGQ</sequence>
<dbReference type="InterPro" id="IPR052548">
    <property type="entry name" value="Type_VII_TA_antitoxin"/>
</dbReference>
<dbReference type="PANTHER" id="PTHR33933">
    <property type="entry name" value="NUCLEOTIDYLTRANSFERASE"/>
    <property type="match status" value="1"/>
</dbReference>
<gene>
    <name evidence="2" type="ORF">AGR2A_Lc180147</name>
</gene>
<dbReference type="InterPro" id="IPR002934">
    <property type="entry name" value="Polymerase_NTP_transf_dom"/>
</dbReference>
<dbReference type="EMBL" id="FBVY01000030">
    <property type="protein sequence ID" value="CUW96742.1"/>
    <property type="molecule type" value="Genomic_DNA"/>
</dbReference>
<dbReference type="Gene3D" id="3.30.460.10">
    <property type="entry name" value="Beta Polymerase, domain 2"/>
    <property type="match status" value="1"/>
</dbReference>
<feature type="domain" description="HEPN" evidence="1">
    <location>
        <begin position="220"/>
        <end position="340"/>
    </location>
</feature>
<dbReference type="InterPro" id="IPR007842">
    <property type="entry name" value="HEPN_dom"/>
</dbReference>
<proteinExistence type="predicted"/>
<evidence type="ECO:0000259" key="1">
    <source>
        <dbReference type="PROSITE" id="PS50910"/>
    </source>
</evidence>
<protein>
    <submittedName>
        <fullName evidence="2">Nucleotidyltransferase</fullName>
    </submittedName>
</protein>
<accession>A0A9W5F164</accession>
<dbReference type="Proteomes" id="UP000191933">
    <property type="component" value="Unassembled WGS sequence"/>
</dbReference>
<dbReference type="CDD" id="cd05403">
    <property type="entry name" value="NT_KNTase_like"/>
    <property type="match status" value="1"/>
</dbReference>
<dbReference type="SUPFAM" id="SSF81593">
    <property type="entry name" value="Nucleotidyltransferase substrate binding subunit/domain"/>
    <property type="match status" value="1"/>
</dbReference>
<organism evidence="2 3">
    <name type="scientific">Agrobacterium genomosp. 2 str. CFBP 5494</name>
    <dbReference type="NCBI Taxonomy" id="1183436"/>
    <lineage>
        <taxon>Bacteria</taxon>
        <taxon>Pseudomonadati</taxon>
        <taxon>Pseudomonadota</taxon>
        <taxon>Alphaproteobacteria</taxon>
        <taxon>Hyphomicrobiales</taxon>
        <taxon>Rhizobiaceae</taxon>
        <taxon>Rhizobium/Agrobacterium group</taxon>
        <taxon>Agrobacterium</taxon>
        <taxon>Agrobacterium tumefaciens complex</taxon>
    </lineage>
</organism>
<dbReference type="PANTHER" id="PTHR33933:SF1">
    <property type="entry name" value="PROTEIN ADENYLYLTRANSFERASE MNTA-RELATED"/>
    <property type="match status" value="1"/>
</dbReference>